<gene>
    <name evidence="1" type="ORF">PsorP6_005042</name>
</gene>
<protein>
    <submittedName>
        <fullName evidence="1">Uncharacterized protein</fullName>
    </submittedName>
</protein>
<proteinExistence type="predicted"/>
<evidence type="ECO:0000313" key="2">
    <source>
        <dbReference type="Proteomes" id="UP001163321"/>
    </source>
</evidence>
<accession>A0ACC0W6I3</accession>
<name>A0ACC0W6I3_9STRA</name>
<reference evidence="1 2" key="1">
    <citation type="journal article" date="2022" name="bioRxiv">
        <title>The genome of the oomycete Peronosclerospora sorghi, a cosmopolitan pathogen of maize and sorghum, is inflated with dispersed pseudogenes.</title>
        <authorList>
            <person name="Fletcher K."/>
            <person name="Martin F."/>
            <person name="Isakeit T."/>
            <person name="Cavanaugh K."/>
            <person name="Magill C."/>
            <person name="Michelmore R."/>
        </authorList>
    </citation>
    <scope>NUCLEOTIDE SEQUENCE [LARGE SCALE GENOMIC DNA]</scope>
    <source>
        <strain evidence="1">P6</strain>
    </source>
</reference>
<keyword evidence="2" id="KW-1185">Reference proteome</keyword>
<dbReference type="Proteomes" id="UP001163321">
    <property type="component" value="Chromosome 4"/>
</dbReference>
<dbReference type="EMBL" id="CM047583">
    <property type="protein sequence ID" value="KAI9913723.1"/>
    <property type="molecule type" value="Genomic_DNA"/>
</dbReference>
<organism evidence="1 2">
    <name type="scientific">Peronosclerospora sorghi</name>
    <dbReference type="NCBI Taxonomy" id="230839"/>
    <lineage>
        <taxon>Eukaryota</taxon>
        <taxon>Sar</taxon>
        <taxon>Stramenopiles</taxon>
        <taxon>Oomycota</taxon>
        <taxon>Peronosporomycetes</taxon>
        <taxon>Peronosporales</taxon>
        <taxon>Peronosporaceae</taxon>
        <taxon>Peronosclerospora</taxon>
    </lineage>
</organism>
<sequence>MASSSVQIETTACPAFNVTFATALLFNLEDVRADCAAGLAAHASLVTLLQNRVNLERTYAQELTKMVRTSHLHGMMEHGTMQTATASLRAQYLNTSVQHQQLAKNLEEDVLKPIELLYEQNSKRAHRLTHRISKAKKEVKVQEDAYRKEYSVFDKSFRDASASFSTAMDTGISSTLLNDQYHLGLSNIDKEEKMEEWHGTSSPSHRSDKKPSAAAALKKINNSKLVNWLLSSDTHRKEDLTTSTVKLMETAEKARRKCQHSWQAVKNQRVTFYRVIQAVLADYQQIAEDRISAITTNLRKHVVFASSTLANEQVYLAIYDWQVTALKFETIDVQRDIHDFILTTRQNNGLGCLAVQDWCSETTLALPLSPFSKFCRPLRNTRLEIRDLSSKKIPFDFDGNQELLSEVLGTYHAKILSGRQHECEGNDQEPLYRDGDL</sequence>
<comment type="caution">
    <text evidence="1">The sequence shown here is derived from an EMBL/GenBank/DDBJ whole genome shotgun (WGS) entry which is preliminary data.</text>
</comment>
<evidence type="ECO:0000313" key="1">
    <source>
        <dbReference type="EMBL" id="KAI9913723.1"/>
    </source>
</evidence>